<dbReference type="PANTHER" id="PTHR11941">
    <property type="entry name" value="ENOYL-COA HYDRATASE-RELATED"/>
    <property type="match status" value="1"/>
</dbReference>
<dbReference type="GO" id="GO:0016853">
    <property type="term" value="F:isomerase activity"/>
    <property type="evidence" value="ECO:0007669"/>
    <property type="project" value="UniProtKB-KW"/>
</dbReference>
<evidence type="ECO:0000313" key="8">
    <source>
        <dbReference type="EMBL" id="QGU95485.1"/>
    </source>
</evidence>
<dbReference type="PROSITE" id="PS00166">
    <property type="entry name" value="ENOYL_COA_HYDRATASE"/>
    <property type="match status" value="1"/>
</dbReference>
<evidence type="ECO:0000256" key="1">
    <source>
        <dbReference type="ARBA" id="ARBA00005086"/>
    </source>
</evidence>
<accession>A0A6I6FCD8</accession>
<dbReference type="FunFam" id="1.10.12.10:FF:000001">
    <property type="entry name" value="Probable enoyl-CoA hydratase, mitochondrial"/>
    <property type="match status" value="1"/>
</dbReference>
<dbReference type="InterPro" id="IPR029045">
    <property type="entry name" value="ClpP/crotonase-like_dom_sf"/>
</dbReference>
<sequence>MKNIKLKDLNLENIKVSIEGAIAVITMNRPKALNALNNQTLDELNTIIDSISGDEEILGVIITGEGKAFVAGADIAQMKPYKAEEGRNYAEYAQSTFNKIEALGKPIIAAVNGYALGGGCELSMSCDIRIASQKAIFGQPEVNLGVIPCFGGTQRLPRLIGSGRAKELIFTGRMVKAEEALSIGLVNKVVAADELLDEAKSMMDGIMLKAPMAVRYSKIAINRGLNLDLNNALELEKDLAALTFASEDKDEGMEAFLEKRTPKFINK</sequence>
<evidence type="ECO:0000256" key="7">
    <source>
        <dbReference type="RuleBase" id="RU003707"/>
    </source>
</evidence>
<dbReference type="GO" id="GO:0006635">
    <property type="term" value="P:fatty acid beta-oxidation"/>
    <property type="evidence" value="ECO:0007669"/>
    <property type="project" value="TreeGrafter"/>
</dbReference>
<reference evidence="8 9" key="1">
    <citation type="submission" date="2019-12" db="EMBL/GenBank/DDBJ databases">
        <title>Genome sequenceing of Clostridium bovifaecis.</title>
        <authorList>
            <person name="Yao Y."/>
        </authorList>
    </citation>
    <scope>NUCLEOTIDE SEQUENCE [LARGE SCALE GENOMIC DNA]</scope>
    <source>
        <strain evidence="8 9">BXX</strain>
    </source>
</reference>
<dbReference type="AlphaFoldDB" id="A0A6I6FCD8"/>
<keyword evidence="9" id="KW-1185">Reference proteome</keyword>
<dbReference type="InterPro" id="IPR001753">
    <property type="entry name" value="Enoyl-CoA_hydra/iso"/>
</dbReference>
<proteinExistence type="inferred from homology"/>
<evidence type="ECO:0000256" key="5">
    <source>
        <dbReference type="ARBA" id="ARBA00050624"/>
    </source>
</evidence>
<dbReference type="Pfam" id="PF00378">
    <property type="entry name" value="ECH_1"/>
    <property type="match status" value="1"/>
</dbReference>
<dbReference type="SUPFAM" id="SSF52096">
    <property type="entry name" value="ClpP/crotonase"/>
    <property type="match status" value="1"/>
</dbReference>
<dbReference type="EC" id="4.2.1.150" evidence="6"/>
<dbReference type="Proteomes" id="UP000422764">
    <property type="component" value="Chromosome"/>
</dbReference>
<keyword evidence="8" id="KW-0413">Isomerase</keyword>
<dbReference type="Gene3D" id="3.90.226.10">
    <property type="entry name" value="2-enoyl-CoA Hydratase, Chain A, domain 1"/>
    <property type="match status" value="1"/>
</dbReference>
<evidence type="ECO:0000313" key="9">
    <source>
        <dbReference type="Proteomes" id="UP000422764"/>
    </source>
</evidence>
<evidence type="ECO:0000256" key="2">
    <source>
        <dbReference type="ARBA" id="ARBA00005254"/>
    </source>
</evidence>
<evidence type="ECO:0000256" key="6">
    <source>
        <dbReference type="ARBA" id="ARBA00067035"/>
    </source>
</evidence>
<dbReference type="InterPro" id="IPR014748">
    <property type="entry name" value="Enoyl-CoA_hydra_C"/>
</dbReference>
<protein>
    <recommendedName>
        <fullName evidence="6">short-chain-enoyl-CoA hydratase</fullName>
        <ecNumber evidence="6">4.2.1.150</ecNumber>
    </recommendedName>
</protein>
<dbReference type="CDD" id="cd06558">
    <property type="entry name" value="crotonase-like"/>
    <property type="match status" value="1"/>
</dbReference>
<dbReference type="FunFam" id="3.90.226.10:FF:000009">
    <property type="entry name" value="Carnitinyl-CoA dehydratase"/>
    <property type="match status" value="1"/>
</dbReference>
<gene>
    <name evidence="8" type="ORF">GOM49_10635</name>
</gene>
<keyword evidence="4" id="KW-0456">Lyase</keyword>
<name>A0A6I6FCD8_9CLOT</name>
<dbReference type="PANTHER" id="PTHR11941:SF54">
    <property type="entry name" value="ENOYL-COA HYDRATASE, MITOCHONDRIAL"/>
    <property type="match status" value="1"/>
</dbReference>
<comment type="catalytic activity">
    <reaction evidence="5">
        <text>a short-chain (3S)-3-hydroxyacyl-CoA = a short-chain (2E)-enoyl-CoA + H2O</text>
        <dbReference type="Rhea" id="RHEA:52664"/>
        <dbReference type="ChEBI" id="CHEBI:15377"/>
        <dbReference type="ChEBI" id="CHEBI:87488"/>
        <dbReference type="ChEBI" id="CHEBI:136760"/>
        <dbReference type="EC" id="4.2.1.150"/>
    </reaction>
</comment>
<dbReference type="EMBL" id="CP046522">
    <property type="protein sequence ID" value="QGU95485.1"/>
    <property type="molecule type" value="Genomic_DNA"/>
</dbReference>
<dbReference type="Gene3D" id="1.10.12.10">
    <property type="entry name" value="Lyase 2-enoyl-coa Hydratase, Chain A, domain 2"/>
    <property type="match status" value="1"/>
</dbReference>
<comment type="pathway">
    <text evidence="1">Lipid metabolism; butanoate metabolism.</text>
</comment>
<evidence type="ECO:0000256" key="4">
    <source>
        <dbReference type="ARBA" id="ARBA00023239"/>
    </source>
</evidence>
<dbReference type="InterPro" id="IPR018376">
    <property type="entry name" value="Enoyl-CoA_hyd/isom_CS"/>
</dbReference>
<comment type="similarity">
    <text evidence="2 7">Belongs to the enoyl-CoA hydratase/isomerase family.</text>
</comment>
<evidence type="ECO:0000256" key="3">
    <source>
        <dbReference type="ARBA" id="ARBA00011881"/>
    </source>
</evidence>
<dbReference type="GO" id="GO:0018812">
    <property type="term" value="F:3-hydroxyacyl-CoA dehydratase activity"/>
    <property type="evidence" value="ECO:0007669"/>
    <property type="project" value="UniProtKB-EC"/>
</dbReference>
<comment type="subunit">
    <text evidence="3">Homotetramer.</text>
</comment>
<organism evidence="8 9">
    <name type="scientific">Clostridium bovifaecis</name>
    <dbReference type="NCBI Taxonomy" id="2184719"/>
    <lineage>
        <taxon>Bacteria</taxon>
        <taxon>Bacillati</taxon>
        <taxon>Bacillota</taxon>
        <taxon>Clostridia</taxon>
        <taxon>Eubacteriales</taxon>
        <taxon>Clostridiaceae</taxon>
        <taxon>Clostridium</taxon>
    </lineage>
</organism>